<dbReference type="InterPro" id="IPR002347">
    <property type="entry name" value="SDR_fam"/>
</dbReference>
<gene>
    <name evidence="4" type="ORF">HLB23_00605</name>
</gene>
<dbReference type="PANTHER" id="PTHR24320:SF148">
    <property type="entry name" value="NAD(P)-BINDING ROSSMANN-FOLD SUPERFAMILY PROTEIN"/>
    <property type="match status" value="1"/>
</dbReference>
<dbReference type="RefSeq" id="WP_067520759.1">
    <property type="nucleotide sequence ID" value="NZ_JABELX010000001.1"/>
</dbReference>
<reference evidence="4 5" key="1">
    <citation type="submission" date="2020-05" db="EMBL/GenBank/DDBJ databases">
        <title>MicrobeNet Type strains.</title>
        <authorList>
            <person name="Nicholson A.C."/>
        </authorList>
    </citation>
    <scope>NUCLEOTIDE SEQUENCE [LARGE SCALE GENOMIC DNA]</scope>
    <source>
        <strain evidence="4 5">JCM 3224</strain>
    </source>
</reference>
<organism evidence="4 5">
    <name type="scientific">Nocardia uniformis</name>
    <dbReference type="NCBI Taxonomy" id="53432"/>
    <lineage>
        <taxon>Bacteria</taxon>
        <taxon>Bacillati</taxon>
        <taxon>Actinomycetota</taxon>
        <taxon>Actinomycetes</taxon>
        <taxon>Mycobacteriales</taxon>
        <taxon>Nocardiaceae</taxon>
        <taxon>Nocardia</taxon>
    </lineage>
</organism>
<protein>
    <submittedName>
        <fullName evidence="4">SDR family NAD(P)-dependent oxidoreductase</fullName>
    </submittedName>
</protein>
<accession>A0A849BXH5</accession>
<name>A0A849BXH5_9NOCA</name>
<dbReference type="GO" id="GO:0016491">
    <property type="term" value="F:oxidoreductase activity"/>
    <property type="evidence" value="ECO:0007669"/>
    <property type="project" value="UniProtKB-KW"/>
</dbReference>
<comment type="caution">
    <text evidence="4">The sequence shown here is derived from an EMBL/GenBank/DDBJ whole genome shotgun (WGS) entry which is preliminary data.</text>
</comment>
<dbReference type="EMBL" id="JABELX010000001">
    <property type="protein sequence ID" value="NNH68397.1"/>
    <property type="molecule type" value="Genomic_DNA"/>
</dbReference>
<evidence type="ECO:0000256" key="3">
    <source>
        <dbReference type="RuleBase" id="RU000363"/>
    </source>
</evidence>
<dbReference type="InterPro" id="IPR036291">
    <property type="entry name" value="NAD(P)-bd_dom_sf"/>
</dbReference>
<dbReference type="Gene3D" id="3.40.50.720">
    <property type="entry name" value="NAD(P)-binding Rossmann-like Domain"/>
    <property type="match status" value="1"/>
</dbReference>
<dbReference type="SUPFAM" id="SSF51735">
    <property type="entry name" value="NAD(P)-binding Rossmann-fold domains"/>
    <property type="match status" value="1"/>
</dbReference>
<dbReference type="PRINTS" id="PR00081">
    <property type="entry name" value="GDHRDH"/>
</dbReference>
<sequence>MSDFSHPARSVLVTGGTDGIGFALARRLVDDGATVLLHARDQASGDRAVEDLVKAGVEPLRLRLVVADFTRLGEVAALAEQVARTVTGLDVLVNNAAIAGPERRTITEDGHEVTLQVNYLAPVLLATVLAPVLASVSGRMVNLTSRTHRGGAIGWNDLARRNFYLPLPMYAQSKLALTMFTRDYADKHHGELTAVSVHPGAVDTRMLRVYGRQGMSAQDAADIVADLCPPERSIVNGGYYDGRDIAAPAALVDNATARARLARLTAELLGID</sequence>
<proteinExistence type="inferred from homology"/>
<dbReference type="PANTHER" id="PTHR24320">
    <property type="entry name" value="RETINOL DEHYDROGENASE"/>
    <property type="match status" value="1"/>
</dbReference>
<dbReference type="PRINTS" id="PR00080">
    <property type="entry name" value="SDRFAMILY"/>
</dbReference>
<keyword evidence="5" id="KW-1185">Reference proteome</keyword>
<keyword evidence="2" id="KW-0560">Oxidoreductase</keyword>
<evidence type="ECO:0000313" key="4">
    <source>
        <dbReference type="EMBL" id="NNH68397.1"/>
    </source>
</evidence>
<dbReference type="Pfam" id="PF00106">
    <property type="entry name" value="adh_short"/>
    <property type="match status" value="1"/>
</dbReference>
<comment type="similarity">
    <text evidence="1 3">Belongs to the short-chain dehydrogenases/reductases (SDR) family.</text>
</comment>
<evidence type="ECO:0000256" key="2">
    <source>
        <dbReference type="ARBA" id="ARBA00023002"/>
    </source>
</evidence>
<dbReference type="AlphaFoldDB" id="A0A849BXH5"/>
<dbReference type="Proteomes" id="UP000586827">
    <property type="component" value="Unassembled WGS sequence"/>
</dbReference>
<dbReference type="PROSITE" id="PS00061">
    <property type="entry name" value="ADH_SHORT"/>
    <property type="match status" value="1"/>
</dbReference>
<dbReference type="InterPro" id="IPR020904">
    <property type="entry name" value="Sc_DH/Rdtase_CS"/>
</dbReference>
<evidence type="ECO:0000256" key="1">
    <source>
        <dbReference type="ARBA" id="ARBA00006484"/>
    </source>
</evidence>
<evidence type="ECO:0000313" key="5">
    <source>
        <dbReference type="Proteomes" id="UP000586827"/>
    </source>
</evidence>